<dbReference type="OMA" id="PYQKGWI"/>
<organism evidence="8">
    <name type="scientific">Caenorhabditis brenneri</name>
    <name type="common">Nematode worm</name>
    <dbReference type="NCBI Taxonomy" id="135651"/>
    <lineage>
        <taxon>Eukaryota</taxon>
        <taxon>Metazoa</taxon>
        <taxon>Ecdysozoa</taxon>
        <taxon>Nematoda</taxon>
        <taxon>Chromadorea</taxon>
        <taxon>Rhabditida</taxon>
        <taxon>Rhabditina</taxon>
        <taxon>Rhabditomorpha</taxon>
        <taxon>Rhabditoidea</taxon>
        <taxon>Rhabditidae</taxon>
        <taxon>Peloderinae</taxon>
        <taxon>Caenorhabditis</taxon>
    </lineage>
</organism>
<evidence type="ECO:0000256" key="2">
    <source>
        <dbReference type="ARBA" id="ARBA00006803"/>
    </source>
</evidence>
<evidence type="ECO:0000256" key="6">
    <source>
        <dbReference type="SAM" id="Phobius"/>
    </source>
</evidence>
<protein>
    <submittedName>
        <fullName evidence="7">Uncharacterized protein</fullName>
    </submittedName>
</protein>
<evidence type="ECO:0000313" key="7">
    <source>
        <dbReference type="EMBL" id="EGT54538.1"/>
    </source>
</evidence>
<name>G0N774_CAEBE</name>
<keyword evidence="3 6" id="KW-0812">Transmembrane</keyword>
<dbReference type="EMBL" id="GL379846">
    <property type="protein sequence ID" value="EGT54538.1"/>
    <property type="molecule type" value="Genomic_DNA"/>
</dbReference>
<dbReference type="GO" id="GO:0016020">
    <property type="term" value="C:membrane"/>
    <property type="evidence" value="ECO:0007669"/>
    <property type="project" value="UniProtKB-SubCell"/>
</dbReference>
<feature type="transmembrane region" description="Helical" evidence="6">
    <location>
        <begin position="165"/>
        <end position="188"/>
    </location>
</feature>
<dbReference type="PANTHER" id="PTHR47631">
    <property type="entry name" value="SERPENTINE RECEPTOR, CLASS E (EPSILON)-RELATED"/>
    <property type="match status" value="1"/>
</dbReference>
<feature type="transmembrane region" description="Helical" evidence="6">
    <location>
        <begin position="98"/>
        <end position="119"/>
    </location>
</feature>
<dbReference type="InParanoid" id="G0N774"/>
<proteinExistence type="inferred from homology"/>
<comment type="similarity">
    <text evidence="2">Belongs to the nematode receptor-like protein sre family.</text>
</comment>
<dbReference type="Pfam" id="PF03125">
    <property type="entry name" value="Sre"/>
    <property type="match status" value="1"/>
</dbReference>
<evidence type="ECO:0000256" key="1">
    <source>
        <dbReference type="ARBA" id="ARBA00004141"/>
    </source>
</evidence>
<accession>G0N774</accession>
<comment type="subcellular location">
    <subcellularLocation>
        <location evidence="1">Membrane</location>
        <topology evidence="1">Multi-pass membrane protein</topology>
    </subcellularLocation>
</comment>
<feature type="transmembrane region" description="Helical" evidence="6">
    <location>
        <begin position="6"/>
        <end position="28"/>
    </location>
</feature>
<evidence type="ECO:0000313" key="8">
    <source>
        <dbReference type="Proteomes" id="UP000008068"/>
    </source>
</evidence>
<feature type="transmembrane region" description="Helical" evidence="6">
    <location>
        <begin position="224"/>
        <end position="245"/>
    </location>
</feature>
<keyword evidence="4 6" id="KW-1133">Transmembrane helix</keyword>
<keyword evidence="8" id="KW-1185">Reference proteome</keyword>
<dbReference type="FunCoup" id="G0N774">
    <property type="interactions" value="191"/>
</dbReference>
<feature type="transmembrane region" description="Helical" evidence="6">
    <location>
        <begin position="257"/>
        <end position="279"/>
    </location>
</feature>
<sequence length="333" mass="38029">MLVIEFLGFLWGAIVTIRGCIVIIKTCVFNRNMNIVLCGVLMLWMENLIGRLLIMPYQKGWIQLPGNDPNKTYSEFFSNSTSDMFIIESLWKVPCFSIGAMLLTHYMVFAVIALTGITVERSLATYWINDYEKKNRPGISFLVLLALQLSSILIAYSAINILLEIYVWLATGVIVLVTNFVLFGYIWYWNIRVHKILDNTVLIPSKYSLQARFQAKENARSLDFTKLTVAAVSMALLTECVIFILQASNFFQDYEVILYYVVDFCNAGHPIVVIPLAMFSVPTWRKKFFWQNKCMPAGCCSRKSSPIVDVLTGPTTLEIETDQYFSQLDKAWA</sequence>
<dbReference type="AlphaFoldDB" id="G0N774"/>
<evidence type="ECO:0000256" key="4">
    <source>
        <dbReference type="ARBA" id="ARBA00022989"/>
    </source>
</evidence>
<feature type="transmembrane region" description="Helical" evidence="6">
    <location>
        <begin position="35"/>
        <end position="54"/>
    </location>
</feature>
<reference evidence="8" key="1">
    <citation type="submission" date="2011-07" db="EMBL/GenBank/DDBJ databases">
        <authorList>
            <consortium name="Caenorhabditis brenneri Sequencing and Analysis Consortium"/>
            <person name="Wilson R.K."/>
        </authorList>
    </citation>
    <scope>NUCLEOTIDE SEQUENCE [LARGE SCALE GENOMIC DNA]</scope>
    <source>
        <strain evidence="8">PB2801</strain>
    </source>
</reference>
<keyword evidence="5 6" id="KW-0472">Membrane</keyword>
<dbReference type="eggNOG" id="ENOG502R9ZT">
    <property type="taxonomic scope" value="Eukaryota"/>
</dbReference>
<feature type="transmembrane region" description="Helical" evidence="6">
    <location>
        <begin position="139"/>
        <end position="159"/>
    </location>
</feature>
<dbReference type="OrthoDB" id="5854674at2759"/>
<gene>
    <name evidence="7" type="ORF">CAEBREN_14248</name>
</gene>
<evidence type="ECO:0000256" key="3">
    <source>
        <dbReference type="ARBA" id="ARBA00022692"/>
    </source>
</evidence>
<dbReference type="Proteomes" id="UP000008068">
    <property type="component" value="Unassembled WGS sequence"/>
</dbReference>
<dbReference type="HOGENOM" id="CLU_063305_1_0_1"/>
<dbReference type="PANTHER" id="PTHR47631:SF4">
    <property type="entry name" value="SERPENTINE RECEPTOR, CLASS E (EPSILON)"/>
    <property type="match status" value="1"/>
</dbReference>
<dbReference type="InterPro" id="IPR004151">
    <property type="entry name" value="7TM_GPCR_serpentine_rcpt_Sre"/>
</dbReference>
<dbReference type="GO" id="GO:0007606">
    <property type="term" value="P:sensory perception of chemical stimulus"/>
    <property type="evidence" value="ECO:0007669"/>
    <property type="project" value="InterPro"/>
</dbReference>
<evidence type="ECO:0000256" key="5">
    <source>
        <dbReference type="ARBA" id="ARBA00023136"/>
    </source>
</evidence>